<organism evidence="2 3">
    <name type="scientific">Oceanimonas pelagia</name>
    <dbReference type="NCBI Taxonomy" id="3028314"/>
    <lineage>
        <taxon>Bacteria</taxon>
        <taxon>Pseudomonadati</taxon>
        <taxon>Pseudomonadota</taxon>
        <taxon>Gammaproteobacteria</taxon>
        <taxon>Aeromonadales</taxon>
        <taxon>Aeromonadaceae</taxon>
        <taxon>Oceanimonas</taxon>
    </lineage>
</organism>
<name>A0AA50KMY6_9GAMM</name>
<reference evidence="2 3" key="1">
    <citation type="submission" date="2023-02" db="EMBL/GenBank/DDBJ databases">
        <title>Complete genome sequence of a novel bacterium Oceanimonas sp. NTOU-MSR1 isolated from marine coast sediment.</title>
        <authorList>
            <person name="Yang H.-T."/>
            <person name="Chen Y.-L."/>
            <person name="Ho Y.-N."/>
        </authorList>
    </citation>
    <scope>NUCLEOTIDE SEQUENCE [LARGE SCALE GENOMIC DNA]</scope>
    <source>
        <strain evidence="2 3">NTOU-MSR1</strain>
    </source>
</reference>
<sequence length="176" mass="20020">MESCRLKILAPSMDHASLMLEAIRESKVELSQFLDWVPFALTEEESLKNTERAITNFEKFEDELRFSLVEKVSGCFLGTVGLIIRDKEIPFFEIGYWIRSSHAGSGYVTEAVKVIEKYAFDELGARRVEIKMAVGNHKSRAVAERCGYELEGIFRNDRKLPDGQVSSTMVYAKTKP</sequence>
<dbReference type="RefSeq" id="WP_306761613.1">
    <property type="nucleotide sequence ID" value="NZ_CP118224.1"/>
</dbReference>
<dbReference type="InterPro" id="IPR000182">
    <property type="entry name" value="GNAT_dom"/>
</dbReference>
<dbReference type="PROSITE" id="PS51186">
    <property type="entry name" value="GNAT"/>
    <property type="match status" value="1"/>
</dbReference>
<dbReference type="GO" id="GO:0005737">
    <property type="term" value="C:cytoplasm"/>
    <property type="evidence" value="ECO:0007669"/>
    <property type="project" value="TreeGrafter"/>
</dbReference>
<dbReference type="InterPro" id="IPR051908">
    <property type="entry name" value="Ribosomal_N-acetyltransferase"/>
</dbReference>
<evidence type="ECO:0000259" key="1">
    <source>
        <dbReference type="PROSITE" id="PS51186"/>
    </source>
</evidence>
<evidence type="ECO:0000313" key="2">
    <source>
        <dbReference type="EMBL" id="WMC10414.1"/>
    </source>
</evidence>
<dbReference type="GO" id="GO:1990189">
    <property type="term" value="F:protein N-terminal-serine acetyltransferase activity"/>
    <property type="evidence" value="ECO:0007669"/>
    <property type="project" value="TreeGrafter"/>
</dbReference>
<dbReference type="Pfam" id="PF13302">
    <property type="entry name" value="Acetyltransf_3"/>
    <property type="match status" value="1"/>
</dbReference>
<keyword evidence="3" id="KW-1185">Reference proteome</keyword>
<dbReference type="SUPFAM" id="SSF55729">
    <property type="entry name" value="Acyl-CoA N-acyltransferases (Nat)"/>
    <property type="match status" value="1"/>
</dbReference>
<dbReference type="InterPro" id="IPR016181">
    <property type="entry name" value="Acyl_CoA_acyltransferase"/>
</dbReference>
<dbReference type="KEGG" id="ope:PU634_15240"/>
<feature type="domain" description="N-acetyltransferase" evidence="1">
    <location>
        <begin position="21"/>
        <end position="176"/>
    </location>
</feature>
<gene>
    <name evidence="2" type="ORF">PU634_15240</name>
</gene>
<dbReference type="Proteomes" id="UP001223802">
    <property type="component" value="Chromosome"/>
</dbReference>
<dbReference type="EMBL" id="CP118224">
    <property type="protein sequence ID" value="WMC10414.1"/>
    <property type="molecule type" value="Genomic_DNA"/>
</dbReference>
<proteinExistence type="predicted"/>
<dbReference type="PANTHER" id="PTHR43441">
    <property type="entry name" value="RIBOSOMAL-PROTEIN-SERINE ACETYLTRANSFERASE"/>
    <property type="match status" value="1"/>
</dbReference>
<dbReference type="GO" id="GO:0008999">
    <property type="term" value="F:protein-N-terminal-alanine acetyltransferase activity"/>
    <property type="evidence" value="ECO:0007669"/>
    <property type="project" value="TreeGrafter"/>
</dbReference>
<dbReference type="Gene3D" id="3.40.630.30">
    <property type="match status" value="1"/>
</dbReference>
<accession>A0AA50KMY6</accession>
<evidence type="ECO:0000313" key="3">
    <source>
        <dbReference type="Proteomes" id="UP001223802"/>
    </source>
</evidence>
<dbReference type="PANTHER" id="PTHR43441:SF3">
    <property type="entry name" value="ACETYLTRANSFERASE"/>
    <property type="match status" value="1"/>
</dbReference>
<protein>
    <submittedName>
        <fullName evidence="2">GNAT family N-acetyltransferase</fullName>
    </submittedName>
</protein>
<dbReference type="AlphaFoldDB" id="A0AA50KMY6"/>